<dbReference type="Proteomes" id="UP001163603">
    <property type="component" value="Chromosome 1"/>
</dbReference>
<organism evidence="1 2">
    <name type="scientific">Pistacia integerrima</name>
    <dbReference type="NCBI Taxonomy" id="434235"/>
    <lineage>
        <taxon>Eukaryota</taxon>
        <taxon>Viridiplantae</taxon>
        <taxon>Streptophyta</taxon>
        <taxon>Embryophyta</taxon>
        <taxon>Tracheophyta</taxon>
        <taxon>Spermatophyta</taxon>
        <taxon>Magnoliopsida</taxon>
        <taxon>eudicotyledons</taxon>
        <taxon>Gunneridae</taxon>
        <taxon>Pentapetalae</taxon>
        <taxon>rosids</taxon>
        <taxon>malvids</taxon>
        <taxon>Sapindales</taxon>
        <taxon>Anacardiaceae</taxon>
        <taxon>Pistacia</taxon>
    </lineage>
</organism>
<evidence type="ECO:0000313" key="2">
    <source>
        <dbReference type="Proteomes" id="UP001163603"/>
    </source>
</evidence>
<protein>
    <submittedName>
        <fullName evidence="1">Uncharacterized protein</fullName>
    </submittedName>
</protein>
<keyword evidence="2" id="KW-1185">Reference proteome</keyword>
<sequence>MDYLAMILVAFIVIVMTKIFQAWTMIVWRPYLVTKRFRQQGVMGPRYSLLSGSLDEIKKLRKVALETVLDVKSHDITERIVPHCNIWSSSYGETFLYWYGIQPRLFISDPKLAKHVLSDKLGFYEKPRARPSAEKLAGRRGLALINGLDWVRHRKIVNPAFTIDKLKLMIKGMASCTISMLDNWKNQTTKTSQKIQIYEEFKRLLADIIAHTAFGSSFAEGKEAFKAQIELQQFCAASSADIFIPGSQYLPTPFNIQVWKLDKKVKSTLRNIIESRLNTPKDTKTSGGYGDDLIGVMIENSEMVDQSGSGPKLNMDEIVEECKTFFFAGHETTANCLTWTVLLLSVHQEWQTKLREEILNECGMEIPDADMLAKLKLVNMVLLESLRLYCPVIRVFRQATKDTKIGNLMIPKDTCIEIPMVKIHRSKKYWGEDANEFNPLRFINGISKATEYPNAMLAFGMGPRVCIGQNFAMLATKTAIALILQKFSFSLSPEYKHTPMDGLILRPQYGLPVHVKPLC</sequence>
<reference evidence="2" key="1">
    <citation type="journal article" date="2023" name="G3 (Bethesda)">
        <title>Genome assembly and association tests identify interacting loci associated with vigor, precocity, and sex in interspecific pistachio rootstocks.</title>
        <authorList>
            <person name="Palmer W."/>
            <person name="Jacygrad E."/>
            <person name="Sagayaradj S."/>
            <person name="Cavanaugh K."/>
            <person name="Han R."/>
            <person name="Bertier L."/>
            <person name="Beede B."/>
            <person name="Kafkas S."/>
            <person name="Golino D."/>
            <person name="Preece J."/>
            <person name="Michelmore R."/>
        </authorList>
    </citation>
    <scope>NUCLEOTIDE SEQUENCE [LARGE SCALE GENOMIC DNA]</scope>
</reference>
<proteinExistence type="predicted"/>
<comment type="caution">
    <text evidence="1">The sequence shown here is derived from an EMBL/GenBank/DDBJ whole genome shotgun (WGS) entry which is preliminary data.</text>
</comment>
<accession>A0ACC0ZQC9</accession>
<name>A0ACC0ZQC9_9ROSI</name>
<evidence type="ECO:0000313" key="1">
    <source>
        <dbReference type="EMBL" id="KAJ0054227.1"/>
    </source>
</evidence>
<gene>
    <name evidence="1" type="ORF">Pint_00745</name>
</gene>
<dbReference type="EMBL" id="CM047736">
    <property type="protein sequence ID" value="KAJ0054227.1"/>
    <property type="molecule type" value="Genomic_DNA"/>
</dbReference>